<dbReference type="InterPro" id="IPR011042">
    <property type="entry name" value="6-blade_b-propeller_TolB-like"/>
</dbReference>
<keyword evidence="4" id="KW-0862">Zinc</keyword>
<evidence type="ECO:0000256" key="6">
    <source>
        <dbReference type="PROSITE-ProRule" id="PRU00504"/>
    </source>
</evidence>
<gene>
    <name evidence="9" type="ORF">P5673_014779</name>
</gene>
<keyword evidence="2" id="KW-0677">Repeat</keyword>
<dbReference type="Pfam" id="PF13445">
    <property type="entry name" value="zf-RING_UBOX"/>
    <property type="match status" value="1"/>
</dbReference>
<dbReference type="EMBL" id="JARQWQ010000030">
    <property type="protein sequence ID" value="KAK2562040.1"/>
    <property type="molecule type" value="Genomic_DNA"/>
</dbReference>
<feature type="coiled-coil region" evidence="7">
    <location>
        <begin position="154"/>
        <end position="181"/>
    </location>
</feature>
<dbReference type="InterPro" id="IPR001841">
    <property type="entry name" value="Znf_RING"/>
</dbReference>
<dbReference type="GO" id="GO:0061630">
    <property type="term" value="F:ubiquitin protein ligase activity"/>
    <property type="evidence" value="ECO:0007669"/>
    <property type="project" value="TreeGrafter"/>
</dbReference>
<dbReference type="PROSITE" id="PS50089">
    <property type="entry name" value="ZF_RING_2"/>
    <property type="match status" value="1"/>
</dbReference>
<evidence type="ECO:0000313" key="9">
    <source>
        <dbReference type="EMBL" id="KAK2562040.1"/>
    </source>
</evidence>
<feature type="repeat" description="NHL" evidence="6">
    <location>
        <begin position="285"/>
        <end position="325"/>
    </location>
</feature>
<dbReference type="Proteomes" id="UP001249851">
    <property type="component" value="Unassembled WGS sequence"/>
</dbReference>
<sequence length="558" mass="62530">MSWMQDQELLSRVIMEELKCPVCLEEFVDPKTLSCSHTVCTACLSNMVEPRVLGTNAGGFVRCPACRRYTEVHPPAGIQGLPTNHIVKNLISGKNRAIEIRELEAGIRRSRQALNVRKELVTEIVDKSESLSHQRQQIEGDITQMGEKIVQMVRENQERLIQELHTKVAMQQRELRQKREVMQSMTSHANKILERIEEKVQSLSSRQLIEEKSSILSELIDVDAIELAMEIPELETIAFTPTISENDIENLTALGKIDCSNIQDHSTVAVRIQDYSHDHIESIAFGASGNDNGKFMLPWGVAVRSDGCITVADHANNRIQMFDNQGVFLQAVPDSETETVRLPTGITFDLDHNLITFDRQSRVIKVLDTMGQLIRKIGREGDFSDGVDGLSIDSDGRIIVTDSSNEQVLVYHNHGNLSLKFGASGKNRLQRPSCALFRHGQFIVSDTFNHCLKVYNRHGIYTHQIGRPGNEAGQFFHPRGLAVDASNNILVCDSGNCRVQVLDWDGNFIKSFGKQGQEVGDFSMPYGIAIGNHGEVVVSDCGNNRFQIFKFPFLEMTL</sequence>
<organism evidence="9 10">
    <name type="scientific">Acropora cervicornis</name>
    <name type="common">Staghorn coral</name>
    <dbReference type="NCBI Taxonomy" id="6130"/>
    <lineage>
        <taxon>Eukaryota</taxon>
        <taxon>Metazoa</taxon>
        <taxon>Cnidaria</taxon>
        <taxon>Anthozoa</taxon>
        <taxon>Hexacorallia</taxon>
        <taxon>Scleractinia</taxon>
        <taxon>Astrocoeniina</taxon>
        <taxon>Acroporidae</taxon>
        <taxon>Acropora</taxon>
    </lineage>
</organism>
<protein>
    <submittedName>
        <fullName evidence="9">E3 ubiquitin-protein ligase TRIM71</fullName>
    </submittedName>
</protein>
<name>A0AAD9V617_ACRCE</name>
<keyword evidence="3 5" id="KW-0863">Zinc-finger</keyword>
<dbReference type="InterPro" id="IPR027370">
    <property type="entry name" value="Znf-RING_euk"/>
</dbReference>
<keyword evidence="1" id="KW-0479">Metal-binding</keyword>
<dbReference type="InterPro" id="IPR017907">
    <property type="entry name" value="Znf_RING_CS"/>
</dbReference>
<dbReference type="CDD" id="cd05819">
    <property type="entry name" value="NHL"/>
    <property type="match status" value="1"/>
</dbReference>
<accession>A0AAD9V617</accession>
<dbReference type="SMART" id="SM00184">
    <property type="entry name" value="RING"/>
    <property type="match status" value="1"/>
</dbReference>
<comment type="caution">
    <text evidence="9">The sequence shown here is derived from an EMBL/GenBank/DDBJ whole genome shotgun (WGS) entry which is preliminary data.</text>
</comment>
<keyword evidence="10" id="KW-1185">Reference proteome</keyword>
<dbReference type="InterPro" id="IPR001258">
    <property type="entry name" value="NHL_repeat"/>
</dbReference>
<reference evidence="9" key="1">
    <citation type="journal article" date="2023" name="G3 (Bethesda)">
        <title>Whole genome assembly and annotation of the endangered Caribbean coral Acropora cervicornis.</title>
        <authorList>
            <person name="Selwyn J.D."/>
            <person name="Vollmer S.V."/>
        </authorList>
    </citation>
    <scope>NUCLEOTIDE SEQUENCE</scope>
    <source>
        <strain evidence="9">K2</strain>
    </source>
</reference>
<feature type="repeat" description="NHL" evidence="6">
    <location>
        <begin position="509"/>
        <end position="552"/>
    </location>
</feature>
<feature type="repeat" description="NHL" evidence="6">
    <location>
        <begin position="389"/>
        <end position="414"/>
    </location>
</feature>
<dbReference type="Gene3D" id="2.120.10.30">
    <property type="entry name" value="TolB, C-terminal domain"/>
    <property type="match status" value="2"/>
</dbReference>
<dbReference type="Gene3D" id="3.30.40.10">
    <property type="entry name" value="Zinc/RING finger domain, C3HC4 (zinc finger)"/>
    <property type="match status" value="1"/>
</dbReference>
<evidence type="ECO:0000256" key="2">
    <source>
        <dbReference type="ARBA" id="ARBA00022737"/>
    </source>
</evidence>
<dbReference type="GO" id="GO:0000209">
    <property type="term" value="P:protein polyubiquitination"/>
    <property type="evidence" value="ECO:0007669"/>
    <property type="project" value="TreeGrafter"/>
</dbReference>
<keyword evidence="7" id="KW-0175">Coiled coil</keyword>
<evidence type="ECO:0000256" key="7">
    <source>
        <dbReference type="SAM" id="Coils"/>
    </source>
</evidence>
<dbReference type="PROSITE" id="PS51125">
    <property type="entry name" value="NHL"/>
    <property type="match status" value="4"/>
</dbReference>
<dbReference type="PANTHER" id="PTHR24104">
    <property type="entry name" value="E3 UBIQUITIN-PROTEIN LIGASE NHLRC1-RELATED"/>
    <property type="match status" value="1"/>
</dbReference>
<evidence type="ECO:0000256" key="5">
    <source>
        <dbReference type="PROSITE-ProRule" id="PRU00175"/>
    </source>
</evidence>
<dbReference type="InterPro" id="IPR013083">
    <property type="entry name" value="Znf_RING/FYVE/PHD"/>
</dbReference>
<dbReference type="AlphaFoldDB" id="A0AAD9V617"/>
<dbReference type="SUPFAM" id="SSF101898">
    <property type="entry name" value="NHL repeat"/>
    <property type="match status" value="1"/>
</dbReference>
<dbReference type="PANTHER" id="PTHR24104:SF25">
    <property type="entry name" value="PROTEIN LIN-41"/>
    <property type="match status" value="1"/>
</dbReference>
<evidence type="ECO:0000256" key="3">
    <source>
        <dbReference type="ARBA" id="ARBA00022771"/>
    </source>
</evidence>
<dbReference type="InterPro" id="IPR050952">
    <property type="entry name" value="TRIM-NHL_E3_ligases"/>
</dbReference>
<reference evidence="9" key="2">
    <citation type="journal article" date="2023" name="Science">
        <title>Genomic signatures of disease resistance in endangered staghorn corals.</title>
        <authorList>
            <person name="Vollmer S.V."/>
            <person name="Selwyn J.D."/>
            <person name="Despard B.A."/>
            <person name="Roesel C.L."/>
        </authorList>
    </citation>
    <scope>NUCLEOTIDE SEQUENCE</scope>
    <source>
        <strain evidence="9">K2</strain>
    </source>
</reference>
<dbReference type="PROSITE" id="PS00518">
    <property type="entry name" value="ZF_RING_1"/>
    <property type="match status" value="1"/>
</dbReference>
<evidence type="ECO:0000313" key="10">
    <source>
        <dbReference type="Proteomes" id="UP001249851"/>
    </source>
</evidence>
<evidence type="ECO:0000259" key="8">
    <source>
        <dbReference type="PROSITE" id="PS50089"/>
    </source>
</evidence>
<proteinExistence type="predicted"/>
<evidence type="ECO:0000256" key="1">
    <source>
        <dbReference type="ARBA" id="ARBA00022723"/>
    </source>
</evidence>
<evidence type="ECO:0000256" key="4">
    <source>
        <dbReference type="ARBA" id="ARBA00022833"/>
    </source>
</evidence>
<feature type="repeat" description="NHL" evidence="6">
    <location>
        <begin position="462"/>
        <end position="505"/>
    </location>
</feature>
<feature type="domain" description="RING-type" evidence="8">
    <location>
        <begin position="20"/>
        <end position="67"/>
    </location>
</feature>
<dbReference type="GO" id="GO:0043161">
    <property type="term" value="P:proteasome-mediated ubiquitin-dependent protein catabolic process"/>
    <property type="evidence" value="ECO:0007669"/>
    <property type="project" value="TreeGrafter"/>
</dbReference>
<dbReference type="GO" id="GO:0008270">
    <property type="term" value="F:zinc ion binding"/>
    <property type="evidence" value="ECO:0007669"/>
    <property type="project" value="UniProtKB-KW"/>
</dbReference>
<dbReference type="SUPFAM" id="SSF57850">
    <property type="entry name" value="RING/U-box"/>
    <property type="match status" value="1"/>
</dbReference>
<dbReference type="Pfam" id="PF01436">
    <property type="entry name" value="NHL"/>
    <property type="match status" value="2"/>
</dbReference>